<dbReference type="Pfam" id="PF12169">
    <property type="entry name" value="DNA_pol3_gamma3"/>
    <property type="match status" value="1"/>
</dbReference>
<dbReference type="Proteomes" id="UP000253940">
    <property type="component" value="Chromosome"/>
</dbReference>
<evidence type="ECO:0000256" key="9">
    <source>
        <dbReference type="ARBA" id="ARBA00022932"/>
    </source>
</evidence>
<dbReference type="GO" id="GO:0003677">
    <property type="term" value="F:DNA binding"/>
    <property type="evidence" value="ECO:0007669"/>
    <property type="project" value="InterPro"/>
</dbReference>
<dbReference type="SUPFAM" id="SSF52540">
    <property type="entry name" value="P-loop containing nucleoside triphosphate hydrolases"/>
    <property type="match status" value="1"/>
</dbReference>
<dbReference type="NCBIfam" id="TIGR02397">
    <property type="entry name" value="dnaX_nterm"/>
    <property type="match status" value="1"/>
</dbReference>
<keyword evidence="4 11" id="KW-0235">DNA replication</keyword>
<dbReference type="InterPro" id="IPR012763">
    <property type="entry name" value="DNA_pol_III_sug/sutau_N"/>
</dbReference>
<dbReference type="InterPro" id="IPR027417">
    <property type="entry name" value="P-loop_NTPase"/>
</dbReference>
<keyword evidence="15" id="KW-1185">Reference proteome</keyword>
<evidence type="ECO:0000256" key="2">
    <source>
        <dbReference type="ARBA" id="ARBA00022679"/>
    </source>
</evidence>
<feature type="domain" description="AAA+ ATPase" evidence="13">
    <location>
        <begin position="36"/>
        <end position="177"/>
    </location>
</feature>
<dbReference type="KEGG" id="mbah:HYN46_08510"/>
<dbReference type="Gene3D" id="1.10.8.60">
    <property type="match status" value="1"/>
</dbReference>
<protein>
    <recommendedName>
        <fullName evidence="11">DNA polymerase III subunit gamma/tau</fullName>
        <ecNumber evidence="11">2.7.7.7</ecNumber>
    </recommendedName>
</protein>
<dbReference type="Gene3D" id="1.20.272.10">
    <property type="match status" value="1"/>
</dbReference>
<keyword evidence="5" id="KW-0479">Metal-binding</keyword>
<comment type="catalytic activity">
    <reaction evidence="10 11">
        <text>DNA(n) + a 2'-deoxyribonucleoside 5'-triphosphate = DNA(n+1) + diphosphate</text>
        <dbReference type="Rhea" id="RHEA:22508"/>
        <dbReference type="Rhea" id="RHEA-COMP:17339"/>
        <dbReference type="Rhea" id="RHEA-COMP:17340"/>
        <dbReference type="ChEBI" id="CHEBI:33019"/>
        <dbReference type="ChEBI" id="CHEBI:61560"/>
        <dbReference type="ChEBI" id="CHEBI:173112"/>
        <dbReference type="EC" id="2.7.7.7"/>
    </reaction>
</comment>
<dbReference type="CDD" id="cd18137">
    <property type="entry name" value="HLD_clamp_pol_III_gamma_tau"/>
    <property type="match status" value="1"/>
</dbReference>
<dbReference type="SUPFAM" id="SSF48019">
    <property type="entry name" value="post-AAA+ oligomerization domain-like"/>
    <property type="match status" value="1"/>
</dbReference>
<dbReference type="GO" id="GO:0006261">
    <property type="term" value="P:DNA-templated DNA replication"/>
    <property type="evidence" value="ECO:0007669"/>
    <property type="project" value="TreeGrafter"/>
</dbReference>
<evidence type="ECO:0000256" key="6">
    <source>
        <dbReference type="ARBA" id="ARBA00022741"/>
    </source>
</evidence>
<dbReference type="NCBIfam" id="NF005942">
    <property type="entry name" value="PRK07994.1"/>
    <property type="match status" value="1"/>
</dbReference>
<dbReference type="PRINTS" id="PR00300">
    <property type="entry name" value="CLPPROTEASEA"/>
</dbReference>
<dbReference type="GO" id="GO:0009360">
    <property type="term" value="C:DNA polymerase III complex"/>
    <property type="evidence" value="ECO:0007669"/>
    <property type="project" value="InterPro"/>
</dbReference>
<keyword evidence="2 11" id="KW-0808">Transferase</keyword>
<keyword evidence="8 11" id="KW-0067">ATP-binding</keyword>
<dbReference type="InterPro" id="IPR008921">
    <property type="entry name" value="DNA_pol3_clamp-load_cplx_C"/>
</dbReference>
<dbReference type="PANTHER" id="PTHR11669:SF0">
    <property type="entry name" value="PROTEIN STICHEL-LIKE 2"/>
    <property type="match status" value="1"/>
</dbReference>
<dbReference type="FunFam" id="1.10.8.60:FF:000013">
    <property type="entry name" value="DNA polymerase III subunit gamma/tau"/>
    <property type="match status" value="1"/>
</dbReference>
<dbReference type="InterPro" id="IPR022754">
    <property type="entry name" value="DNA_pol_III_gamma-3"/>
</dbReference>
<dbReference type="AlphaFoldDB" id="A0A345P6G6"/>
<evidence type="ECO:0000256" key="4">
    <source>
        <dbReference type="ARBA" id="ARBA00022705"/>
    </source>
</evidence>
<dbReference type="PANTHER" id="PTHR11669">
    <property type="entry name" value="REPLICATION FACTOR C / DNA POLYMERASE III GAMMA-TAU SUBUNIT"/>
    <property type="match status" value="1"/>
</dbReference>
<keyword evidence="9 11" id="KW-0239">DNA-directed DNA polymerase</keyword>
<comment type="similarity">
    <text evidence="1 11">Belongs to the DnaX/STICHEL family.</text>
</comment>
<dbReference type="CDD" id="cd00009">
    <property type="entry name" value="AAA"/>
    <property type="match status" value="1"/>
</dbReference>
<evidence type="ECO:0000256" key="10">
    <source>
        <dbReference type="ARBA" id="ARBA00049244"/>
    </source>
</evidence>
<evidence type="ECO:0000313" key="15">
    <source>
        <dbReference type="Proteomes" id="UP000253940"/>
    </source>
</evidence>
<dbReference type="NCBIfam" id="NF004046">
    <property type="entry name" value="PRK05563.1"/>
    <property type="match status" value="1"/>
</dbReference>
<comment type="function">
    <text evidence="11">DNA polymerase III is a complex, multichain enzyme responsible for most of the replicative synthesis in bacteria. This DNA polymerase also exhibits 3' to 5' exonuclease activity.</text>
</comment>
<dbReference type="EC" id="2.7.7.7" evidence="11"/>
<dbReference type="InterPro" id="IPR045085">
    <property type="entry name" value="HLD_clamp_pol_III_gamma_tau"/>
</dbReference>
<dbReference type="RefSeq" id="WP_114898985.1">
    <property type="nucleotide sequence ID" value="NZ_CP031222.1"/>
</dbReference>
<reference evidence="14 15" key="1">
    <citation type="submission" date="2018-07" db="EMBL/GenBank/DDBJ databases">
        <title>Genome sequencing of Moraxellaceae gen. HYN0046.</title>
        <authorList>
            <person name="Kim M."/>
            <person name="Yi H."/>
        </authorList>
    </citation>
    <scope>NUCLEOTIDE SEQUENCE [LARGE SCALE GENOMIC DNA]</scope>
    <source>
        <strain evidence="14 15">HYN0046</strain>
    </source>
</reference>
<dbReference type="Pfam" id="PF13177">
    <property type="entry name" value="DNA_pol3_delta2"/>
    <property type="match status" value="1"/>
</dbReference>
<dbReference type="Gene3D" id="3.40.50.300">
    <property type="entry name" value="P-loop containing nucleotide triphosphate hydrolases"/>
    <property type="match status" value="1"/>
</dbReference>
<sequence length="693" mass="76698">MYQVLARKYRPRNFAELVGQTHVSRALGSALERGRLHHAYLFTGTRGVGKTTIARILSKCLNCETGITATPCGVCGTCRAIDEGRFIDLIEIDAASRTKVEDTRELLDNVPYAPTQGRYKVYLIDEVHMLSTHSFNALLKTLEEPPEHVKFLLATTDPQKLPVTVLSRCLQFTLRPLPRQEIHDHLAQVLGKEQIAFDDAALWLLAESAQGSLRDAMSLTDQAIAYGQGSVQGADVQTMLGLLDRSQVAHLLQAIHQGQGDRVAKILFDLTQQAVDVSAVLDQLITLLHQVALAQLLPKQADIGTPLEAEILHQLASSLDRQDVQLYYQIALQGRADLKLAVTAQQGFEMCVLRLLAFRPLAVTETVVIKQNHESSGLGSDHIHAHQTTQPERLESNDDVELKKNSEVIPSSVIHHPIAESSPVIVEPAEETFLQVHELPASVSSDSIDHEEQVELSAERIDAHDAEYADQSFLASQDDHVEDRVDDEQILNSAHEILTTDTSVDDQIEFVERGKSIVVDELLHVPLEESTTSVQAATTIYQSGDLNPFEILAHPVAELSGEWTAEKWEYWLRERALVGKLFGGVLSLGQHGLMRGAIGGAIEFVIAAEHRVLTAEMRHGLLEALKEDWPQTQLEITNVTPDEITPVQRKELRIKQAQIKARELLVIDPVVAPLLTEFEGEIIELVMKEGLAG</sequence>
<evidence type="ECO:0000313" key="14">
    <source>
        <dbReference type="EMBL" id="AXI02875.1"/>
    </source>
</evidence>
<comment type="subunit">
    <text evidence="11">DNA polymerase III contains a core (composed of alpha, epsilon and theta chains) that associates with a tau subunit. This core dimerizes to form the POLIII' complex. PolIII' associates with the gamma complex (composed of gamma, delta, delta', psi and chi chains) and with the beta chain to form the complete DNA polymerase III complex.</text>
</comment>
<evidence type="ECO:0000256" key="11">
    <source>
        <dbReference type="RuleBase" id="RU364063"/>
    </source>
</evidence>
<organism evidence="14 15">
    <name type="scientific">Aquirhabdus parva</name>
    <dbReference type="NCBI Taxonomy" id="2283318"/>
    <lineage>
        <taxon>Bacteria</taxon>
        <taxon>Pseudomonadati</taxon>
        <taxon>Pseudomonadota</taxon>
        <taxon>Gammaproteobacteria</taxon>
        <taxon>Moraxellales</taxon>
        <taxon>Moraxellaceae</taxon>
        <taxon>Aquirhabdus</taxon>
    </lineage>
</organism>
<dbReference type="Pfam" id="PF22608">
    <property type="entry name" value="DNAX_ATPase_lid"/>
    <property type="match status" value="1"/>
</dbReference>
<evidence type="ECO:0000256" key="3">
    <source>
        <dbReference type="ARBA" id="ARBA00022695"/>
    </source>
</evidence>
<keyword evidence="3 11" id="KW-0548">Nucleotidyltransferase</keyword>
<dbReference type="EMBL" id="CP031222">
    <property type="protein sequence ID" value="AXI02875.1"/>
    <property type="molecule type" value="Genomic_DNA"/>
</dbReference>
<dbReference type="OrthoDB" id="9810148at2"/>
<feature type="region of interest" description="Disordered" evidence="12">
    <location>
        <begin position="375"/>
        <end position="398"/>
    </location>
</feature>
<evidence type="ECO:0000256" key="8">
    <source>
        <dbReference type="ARBA" id="ARBA00022840"/>
    </source>
</evidence>
<dbReference type="GO" id="GO:0046872">
    <property type="term" value="F:metal ion binding"/>
    <property type="evidence" value="ECO:0007669"/>
    <property type="project" value="UniProtKB-KW"/>
</dbReference>
<dbReference type="InterPro" id="IPR003593">
    <property type="entry name" value="AAA+_ATPase"/>
</dbReference>
<dbReference type="GO" id="GO:0003887">
    <property type="term" value="F:DNA-directed DNA polymerase activity"/>
    <property type="evidence" value="ECO:0007669"/>
    <property type="project" value="UniProtKB-KW"/>
</dbReference>
<dbReference type="InterPro" id="IPR001270">
    <property type="entry name" value="ClpA/B"/>
</dbReference>
<evidence type="ECO:0000256" key="12">
    <source>
        <dbReference type="SAM" id="MobiDB-lite"/>
    </source>
</evidence>
<dbReference type="FunFam" id="3.40.50.300:FF:000014">
    <property type="entry name" value="DNA polymerase III subunit gamma/tau"/>
    <property type="match status" value="1"/>
</dbReference>
<dbReference type="InterPro" id="IPR050238">
    <property type="entry name" value="DNA_Rep/Repair_Clamp_Loader"/>
</dbReference>
<evidence type="ECO:0000256" key="1">
    <source>
        <dbReference type="ARBA" id="ARBA00006360"/>
    </source>
</evidence>
<dbReference type="SMART" id="SM00382">
    <property type="entry name" value="AAA"/>
    <property type="match status" value="1"/>
</dbReference>
<evidence type="ECO:0000259" key="13">
    <source>
        <dbReference type="SMART" id="SM00382"/>
    </source>
</evidence>
<evidence type="ECO:0000256" key="5">
    <source>
        <dbReference type="ARBA" id="ARBA00022723"/>
    </source>
</evidence>
<dbReference type="GO" id="GO:0005524">
    <property type="term" value="F:ATP binding"/>
    <property type="evidence" value="ECO:0007669"/>
    <property type="project" value="UniProtKB-KW"/>
</dbReference>
<keyword evidence="7" id="KW-0862">Zinc</keyword>
<dbReference type="FunFam" id="1.20.272.10:FF:000003">
    <property type="entry name" value="DNA polymerase III subunit gamma/tau"/>
    <property type="match status" value="1"/>
</dbReference>
<keyword evidence="6 11" id="KW-0547">Nucleotide-binding</keyword>
<evidence type="ECO:0000256" key="7">
    <source>
        <dbReference type="ARBA" id="ARBA00022833"/>
    </source>
</evidence>
<name>A0A345P6G6_9GAMM</name>
<proteinExistence type="inferred from homology"/>
<accession>A0A345P6G6</accession>
<gene>
    <name evidence="11" type="primary">dnaX</name>
    <name evidence="14" type="ORF">HYN46_08510</name>
</gene>